<dbReference type="InterPro" id="IPR049517">
    <property type="entry name" value="ACX-like_C"/>
</dbReference>
<feature type="domain" description="Acetophenone carboxylase-like C-terminal" evidence="4">
    <location>
        <begin position="547"/>
        <end position="677"/>
    </location>
</feature>
<dbReference type="EMBL" id="JABBKX010000002">
    <property type="protein sequence ID" value="NMJ41542.1"/>
    <property type="molecule type" value="Genomic_DNA"/>
</dbReference>
<dbReference type="GO" id="GO:0005829">
    <property type="term" value="C:cytosol"/>
    <property type="evidence" value="ECO:0007669"/>
    <property type="project" value="TreeGrafter"/>
</dbReference>
<protein>
    <submittedName>
        <fullName evidence="5">Hydantoinase/oxoprolinase family protein</fullName>
    </submittedName>
</protein>
<dbReference type="PANTHER" id="PTHR11365">
    <property type="entry name" value="5-OXOPROLINASE RELATED"/>
    <property type="match status" value="1"/>
</dbReference>
<feature type="compositionally biased region" description="Pro residues" evidence="1">
    <location>
        <begin position="612"/>
        <end position="625"/>
    </location>
</feature>
<dbReference type="InterPro" id="IPR008040">
    <property type="entry name" value="Hydant_A_N"/>
</dbReference>
<keyword evidence="6" id="KW-1185">Reference proteome</keyword>
<dbReference type="RefSeq" id="WP_170053729.1">
    <property type="nucleotide sequence ID" value="NZ_JABBKX010000002.1"/>
</dbReference>
<dbReference type="InterPro" id="IPR045079">
    <property type="entry name" value="Oxoprolinase-like"/>
</dbReference>
<dbReference type="PANTHER" id="PTHR11365:SF23">
    <property type="entry name" value="HYPOTHETICAL 5-OXOPROLINASE (EUROFUNG)-RELATED"/>
    <property type="match status" value="1"/>
</dbReference>
<dbReference type="Proteomes" id="UP000548582">
    <property type="component" value="Unassembled WGS sequence"/>
</dbReference>
<feature type="domain" description="Hydantoinase/oxoprolinase N-terminal" evidence="3">
    <location>
        <begin position="6"/>
        <end position="182"/>
    </location>
</feature>
<organism evidence="5 6">
    <name type="scientific">Neoroseomonas marina</name>
    <dbReference type="NCBI Taxonomy" id="1232220"/>
    <lineage>
        <taxon>Bacteria</taxon>
        <taxon>Pseudomonadati</taxon>
        <taxon>Pseudomonadota</taxon>
        <taxon>Alphaproteobacteria</taxon>
        <taxon>Acetobacterales</taxon>
        <taxon>Acetobacteraceae</taxon>
        <taxon>Neoroseomonas</taxon>
    </lineage>
</organism>
<evidence type="ECO:0000259" key="2">
    <source>
        <dbReference type="Pfam" id="PF01968"/>
    </source>
</evidence>
<accession>A0A848EBN4</accession>
<feature type="region of interest" description="Disordered" evidence="1">
    <location>
        <begin position="611"/>
        <end position="632"/>
    </location>
</feature>
<reference evidence="5 6" key="1">
    <citation type="submission" date="2020-03" db="EMBL/GenBank/DDBJ databases">
        <authorList>
            <person name="Sun Q."/>
        </authorList>
    </citation>
    <scope>NUCLEOTIDE SEQUENCE [LARGE SCALE GENOMIC DNA]</scope>
    <source>
        <strain evidence="5 6">JC162</strain>
    </source>
</reference>
<evidence type="ECO:0000256" key="1">
    <source>
        <dbReference type="SAM" id="MobiDB-lite"/>
    </source>
</evidence>
<dbReference type="Pfam" id="PF19278">
    <property type="entry name" value="Hydant_A_C"/>
    <property type="match status" value="1"/>
</dbReference>
<dbReference type="AlphaFoldDB" id="A0A848EBN4"/>
<dbReference type="Pfam" id="PF05378">
    <property type="entry name" value="Hydant_A_N"/>
    <property type="match status" value="1"/>
</dbReference>
<sequence length="692" mass="72968">MSKTARLAVDIGGTFTDLVLALPDRSLSSKVLTTPDAPERAVLEGTAMILARAGIAASDLTLVIHGTTLATNALIERKGARTALVTTEGFRDSLEMAYEHRFEQYDLYMERPEPLVARPWRFEVPERVAADGAVLLPLDEAALEAVAAEVKAEGIESLAISFLHAYQNDAHERRAREVLSRVLPSEVIAISSEVCPEIREYERTSTTVANAYVLPLIESYLRRLEDGLKALGSTCPLLLIMSSGGITTVETARRFPIRLVESGPAGGAILAQILAAENGIDRALAFDMGGTTAKITLIDDMKPQQARHFEIARAARFVKGSGIPVRIPVIDMVEIGAGGGSIARVDGLGRITVGPDSAGSMPGPACYGRGGTMPTVTDADLALSWIDPARFAGGHITLTPEASVVACAQVVAAPLGMTTEKAALGITEIVTETMASAARVHAVENGKETGGRTMIAFGGAAPLHAARMAQKLGMDRVLVPVGAGVGSAHGFLGAPIGYEVVRTRLINLNAFDAALVNGLYDAMRAEAEAVVRLGAPDARLQEVRTGFMRYRGQGHEVAVTLPEGPYAASSVAAFKAAFEATYNALYGRVIPKLDIEVLTWTLSLAEAKPLPARIPDPPEAPPPEPSGTRRIVDPGLGEVVEASIYDRASLRPGARIAGPAVIVEAETSTLVPAGFRAGANAAGHLLIERMAR</sequence>
<proteinExistence type="predicted"/>
<name>A0A848EBN4_9PROT</name>
<dbReference type="GO" id="GO:0006749">
    <property type="term" value="P:glutathione metabolic process"/>
    <property type="evidence" value="ECO:0007669"/>
    <property type="project" value="TreeGrafter"/>
</dbReference>
<feature type="domain" description="Hydantoinase A/oxoprolinase" evidence="2">
    <location>
        <begin position="203"/>
        <end position="495"/>
    </location>
</feature>
<evidence type="ECO:0000313" key="6">
    <source>
        <dbReference type="Proteomes" id="UP000548582"/>
    </source>
</evidence>
<gene>
    <name evidence="5" type="ORF">GWK16_09840</name>
</gene>
<comment type="caution">
    <text evidence="5">The sequence shown here is derived from an EMBL/GenBank/DDBJ whole genome shotgun (WGS) entry which is preliminary data.</text>
</comment>
<dbReference type="InterPro" id="IPR002821">
    <property type="entry name" value="Hydantoinase_A"/>
</dbReference>
<evidence type="ECO:0000313" key="5">
    <source>
        <dbReference type="EMBL" id="NMJ41542.1"/>
    </source>
</evidence>
<evidence type="ECO:0000259" key="3">
    <source>
        <dbReference type="Pfam" id="PF05378"/>
    </source>
</evidence>
<evidence type="ECO:0000259" key="4">
    <source>
        <dbReference type="Pfam" id="PF19278"/>
    </source>
</evidence>
<dbReference type="Pfam" id="PF01968">
    <property type="entry name" value="Hydantoinase_A"/>
    <property type="match status" value="1"/>
</dbReference>
<dbReference type="GO" id="GO:0017168">
    <property type="term" value="F:5-oxoprolinase (ATP-hydrolyzing) activity"/>
    <property type="evidence" value="ECO:0007669"/>
    <property type="project" value="TreeGrafter"/>
</dbReference>